<accession>A0A093GWJ7</accession>
<feature type="region of interest" description="Disordered" evidence="3">
    <location>
        <begin position="103"/>
        <end position="131"/>
    </location>
</feature>
<dbReference type="PANTHER" id="PTHR47305:SF1">
    <property type="entry name" value="BEN DOMAIN-CONTAINING PROTEIN"/>
    <property type="match status" value="1"/>
</dbReference>
<evidence type="ECO:0000313" key="5">
    <source>
        <dbReference type="EMBL" id="KFV71154.1"/>
    </source>
</evidence>
<dbReference type="AlphaFoldDB" id="A0A093GWJ7"/>
<dbReference type="GO" id="GO:0003677">
    <property type="term" value="F:DNA binding"/>
    <property type="evidence" value="ECO:0007669"/>
    <property type="project" value="InterPro"/>
</dbReference>
<gene>
    <name evidence="5" type="ORF">N307_13610</name>
</gene>
<dbReference type="Pfam" id="PF10523">
    <property type="entry name" value="BEN"/>
    <property type="match status" value="1"/>
</dbReference>
<dbReference type="GO" id="GO:0005634">
    <property type="term" value="C:nucleus"/>
    <property type="evidence" value="ECO:0007669"/>
    <property type="project" value="UniProtKB-SubCell"/>
</dbReference>
<dbReference type="Proteomes" id="UP000053875">
    <property type="component" value="Unassembled WGS sequence"/>
</dbReference>
<name>A0A093GWJ7_DRYPU</name>
<comment type="subcellular location">
    <subcellularLocation>
        <location evidence="1">Nucleus</location>
    </subcellularLocation>
</comment>
<dbReference type="SMART" id="SM01025">
    <property type="entry name" value="BEN"/>
    <property type="match status" value="1"/>
</dbReference>
<feature type="domain" description="BEN" evidence="4">
    <location>
        <begin position="199"/>
        <end position="298"/>
    </location>
</feature>
<feature type="non-terminal residue" evidence="5">
    <location>
        <position position="307"/>
    </location>
</feature>
<keyword evidence="6" id="KW-1185">Reference proteome</keyword>
<dbReference type="STRING" id="118200.A0A093GWJ7"/>
<organism evidence="5 6">
    <name type="scientific">Dryobates pubescens</name>
    <name type="common">Downy woodpecker</name>
    <name type="synonym">Picoides pubescens</name>
    <dbReference type="NCBI Taxonomy" id="118200"/>
    <lineage>
        <taxon>Eukaryota</taxon>
        <taxon>Metazoa</taxon>
        <taxon>Chordata</taxon>
        <taxon>Craniata</taxon>
        <taxon>Vertebrata</taxon>
        <taxon>Euteleostomi</taxon>
        <taxon>Archelosauria</taxon>
        <taxon>Archosauria</taxon>
        <taxon>Dinosauria</taxon>
        <taxon>Saurischia</taxon>
        <taxon>Theropoda</taxon>
        <taxon>Coelurosauria</taxon>
        <taxon>Aves</taxon>
        <taxon>Neognathae</taxon>
        <taxon>Neoaves</taxon>
        <taxon>Telluraves</taxon>
        <taxon>Coraciimorphae</taxon>
        <taxon>Piciformes</taxon>
        <taxon>Picidae</taxon>
        <taxon>Dryobates</taxon>
    </lineage>
</organism>
<dbReference type="PANTHER" id="PTHR47305">
    <property type="entry name" value="BEN DOMAIN-CONTAINING PROTEIN 2"/>
    <property type="match status" value="1"/>
</dbReference>
<dbReference type="PROSITE" id="PS51457">
    <property type="entry name" value="BEN"/>
    <property type="match status" value="1"/>
</dbReference>
<evidence type="ECO:0000256" key="2">
    <source>
        <dbReference type="ARBA" id="ARBA00023242"/>
    </source>
</evidence>
<proteinExistence type="predicted"/>
<keyword evidence="2" id="KW-0539">Nucleus</keyword>
<dbReference type="InterPro" id="IPR018379">
    <property type="entry name" value="BEN_domain"/>
</dbReference>
<feature type="compositionally biased region" description="Low complexity" evidence="3">
    <location>
        <begin position="109"/>
        <end position="126"/>
    </location>
</feature>
<protein>
    <submittedName>
        <fullName evidence="5">BEN domain-containing protein 2</fullName>
    </submittedName>
</protein>
<sequence>MRSREGEYEDSDNVLYEYEPDYECGSMVSEASYTEVSDTGDQQKTLMEVLAYCQAMYEAIQKLDRKFDLLHRKVSELQHARVKPLLLKPVSLGAGLPNGSVQVNPPINQVPQSPQVEVQQPVQRQSPPLPTIISTRSLHSSLAAASKVPDLLPPPNLVESFGEGAASVASSPVASSSSMPAPPESSLGDTCVVFVGDPGRNVKVPGTYLTKARQKTKPKYAARYLVRVLFPKEALMSTTLGAGALGHRTLDPNKIAAVREFLAATFPSYDLSVHGRDWNTCVTNINAMIHCLRSQSKLSLVSCLRAS</sequence>
<dbReference type="EMBL" id="KL216734">
    <property type="protein sequence ID" value="KFV71154.1"/>
    <property type="molecule type" value="Genomic_DNA"/>
</dbReference>
<evidence type="ECO:0000256" key="1">
    <source>
        <dbReference type="ARBA" id="ARBA00004123"/>
    </source>
</evidence>
<evidence type="ECO:0000259" key="4">
    <source>
        <dbReference type="PROSITE" id="PS51457"/>
    </source>
</evidence>
<reference evidence="5 6" key="1">
    <citation type="submission" date="2014-04" db="EMBL/GenBank/DDBJ databases">
        <title>Genome evolution of avian class.</title>
        <authorList>
            <person name="Zhang G."/>
            <person name="Li C."/>
        </authorList>
    </citation>
    <scope>NUCLEOTIDE SEQUENCE [LARGE SCALE GENOMIC DNA]</scope>
    <source>
        <strain evidence="5">BGI_N307</strain>
    </source>
</reference>
<evidence type="ECO:0000313" key="6">
    <source>
        <dbReference type="Proteomes" id="UP000053875"/>
    </source>
</evidence>
<evidence type="ECO:0000256" key="3">
    <source>
        <dbReference type="SAM" id="MobiDB-lite"/>
    </source>
</evidence>